<sequence>MHGDQQIAHEKSRCDISRSGSSAAEVKHHSFGLPPAAGSPSRDGATGGSVDGFSGITGSLPCPQPGTQLANKMASKANRTTRILDSVIRLCDRKNQAATTQGLQTTGRPLYTLEAISRSYCRKHRALKFAHYIPFAHR</sequence>
<accession>A0A1P8WIR3</accession>
<protein>
    <submittedName>
        <fullName evidence="2">Uncharacterized protein</fullName>
    </submittedName>
</protein>
<dbReference type="Proteomes" id="UP000187735">
    <property type="component" value="Chromosome"/>
</dbReference>
<reference evidence="2 3" key="1">
    <citation type="journal article" date="2016" name="Front. Microbiol.">
        <title>Fuerstia marisgermanicae gen. nov., sp. nov., an Unusual Member of the Phylum Planctomycetes from the German Wadden Sea.</title>
        <authorList>
            <person name="Kohn T."/>
            <person name="Heuer A."/>
            <person name="Jogler M."/>
            <person name="Vollmers J."/>
            <person name="Boedeker C."/>
            <person name="Bunk B."/>
            <person name="Rast P."/>
            <person name="Borchert D."/>
            <person name="Glockner I."/>
            <person name="Freese H.M."/>
            <person name="Klenk H.P."/>
            <person name="Overmann J."/>
            <person name="Kaster A.K."/>
            <person name="Rohde M."/>
            <person name="Wiegand S."/>
            <person name="Jogler C."/>
        </authorList>
    </citation>
    <scope>NUCLEOTIDE SEQUENCE [LARGE SCALE GENOMIC DNA]</scope>
    <source>
        <strain evidence="2 3">NH11</strain>
    </source>
</reference>
<dbReference type="AlphaFoldDB" id="A0A1P8WIR3"/>
<dbReference type="KEGG" id="fmr:Fuma_03555"/>
<dbReference type="EMBL" id="CP017641">
    <property type="protein sequence ID" value="APZ93937.1"/>
    <property type="molecule type" value="Genomic_DNA"/>
</dbReference>
<feature type="region of interest" description="Disordered" evidence="1">
    <location>
        <begin position="1"/>
        <end position="69"/>
    </location>
</feature>
<evidence type="ECO:0000256" key="1">
    <source>
        <dbReference type="SAM" id="MobiDB-lite"/>
    </source>
</evidence>
<evidence type="ECO:0000313" key="3">
    <source>
        <dbReference type="Proteomes" id="UP000187735"/>
    </source>
</evidence>
<evidence type="ECO:0000313" key="2">
    <source>
        <dbReference type="EMBL" id="APZ93937.1"/>
    </source>
</evidence>
<feature type="compositionally biased region" description="Basic and acidic residues" evidence="1">
    <location>
        <begin position="1"/>
        <end position="16"/>
    </location>
</feature>
<gene>
    <name evidence="2" type="ORF">Fuma_03555</name>
</gene>
<organism evidence="2 3">
    <name type="scientific">Fuerstiella marisgermanici</name>
    <dbReference type="NCBI Taxonomy" id="1891926"/>
    <lineage>
        <taxon>Bacteria</taxon>
        <taxon>Pseudomonadati</taxon>
        <taxon>Planctomycetota</taxon>
        <taxon>Planctomycetia</taxon>
        <taxon>Planctomycetales</taxon>
        <taxon>Planctomycetaceae</taxon>
        <taxon>Fuerstiella</taxon>
    </lineage>
</organism>
<name>A0A1P8WIR3_9PLAN</name>
<proteinExistence type="predicted"/>
<keyword evidence="3" id="KW-1185">Reference proteome</keyword>